<dbReference type="Proteomes" id="UP000433883">
    <property type="component" value="Unassembled WGS sequence"/>
</dbReference>
<dbReference type="EMBL" id="WNWQ01000585">
    <property type="protein sequence ID" value="KAE9965704.1"/>
    <property type="molecule type" value="Genomic_DNA"/>
</dbReference>
<dbReference type="AlphaFoldDB" id="A0A8H3UBK0"/>
<accession>A0A8H3UBK0</accession>
<gene>
    <name evidence="2" type="ORF">BLS_007440</name>
</gene>
<comment type="caution">
    <text evidence="2">The sequence shown here is derived from an EMBL/GenBank/DDBJ whole genome shotgun (WGS) entry which is preliminary data.</text>
</comment>
<evidence type="ECO:0000313" key="2">
    <source>
        <dbReference type="EMBL" id="KAE9965704.1"/>
    </source>
</evidence>
<feature type="compositionally biased region" description="Low complexity" evidence="1">
    <location>
        <begin position="189"/>
        <end position="210"/>
    </location>
</feature>
<name>A0A8H3UBK0_VENIN</name>
<reference evidence="2 3" key="1">
    <citation type="submission" date="2019-11" db="EMBL/GenBank/DDBJ databases">
        <title>Venturia inaequalis Genome Resource.</title>
        <authorList>
            <person name="Lichtner F.J."/>
        </authorList>
    </citation>
    <scope>NUCLEOTIDE SEQUENCE [LARGE SCALE GENOMIC DNA]</scope>
    <source>
        <strain evidence="2">Bline_iso_100314</strain>
    </source>
</reference>
<feature type="region of interest" description="Disordered" evidence="1">
    <location>
        <begin position="187"/>
        <end position="217"/>
    </location>
</feature>
<evidence type="ECO:0000256" key="1">
    <source>
        <dbReference type="SAM" id="MobiDB-lite"/>
    </source>
</evidence>
<protein>
    <submittedName>
        <fullName evidence="2">Uncharacterized protein</fullName>
    </submittedName>
</protein>
<organism evidence="2 3">
    <name type="scientific">Venturia inaequalis</name>
    <name type="common">Apple scab fungus</name>
    <dbReference type="NCBI Taxonomy" id="5025"/>
    <lineage>
        <taxon>Eukaryota</taxon>
        <taxon>Fungi</taxon>
        <taxon>Dikarya</taxon>
        <taxon>Ascomycota</taxon>
        <taxon>Pezizomycotina</taxon>
        <taxon>Dothideomycetes</taxon>
        <taxon>Pleosporomycetidae</taxon>
        <taxon>Venturiales</taxon>
        <taxon>Venturiaceae</taxon>
        <taxon>Venturia</taxon>
    </lineage>
</organism>
<evidence type="ECO:0000313" key="3">
    <source>
        <dbReference type="Proteomes" id="UP000433883"/>
    </source>
</evidence>
<sequence>MTASTFVVKAPGYIQSPEGTWATEFTVTRTMTTATTDDRTPLVTKYAEQKDVVLILTENMAAKLQEVIEDSAHPTCAQLKNLKRQANPGGEELCGYAGAAGAAQPGLPLEDFLAIRNPLNFVLAFQAADVVRVFAAAMAMMQNMVGLPTDLRYHAVRAAPWMFMLVFLWVQKKQRVATANTVSSEWLDSVTNSPTPTRTSTTSSSSSSSSKKPCRTDVLEVERSTEPDCVDGDCNGLNVDKKCTATGAKKDCLCWLWFEVTGTPQIMDPNFLDNLLLWGAAYQPRVHTIDKFGDYKAKAPIKGVDDFAFEFRWTRKQTACERWWTDPKQECLSWYSAFTTNENCSDTYLSSLKQYGSVDFECGIAEYFIDNHAQDEKTTGGFVDPWRVRPAMAKCSGSSKILHLDLWHHIANEWCGFLGRGFSTQATIKLWTMKDWWGPDLTTFPKAWGEDAREYTYHLRWKPKIGPACEVEQWPGFYRDVCVNTYVGFDNTHCRAKADSNLRLWSGTIETSCGNAWYFLESRGSHQESLDMIHDPKKIPYEFAGKDEGILTPFWKLTTYLTWNSGVEGGRLETSKPRLTFVSFELFNHYQESMGSRMISEKNGGASFTTATGNLTLTNFDFDPGDKQIRPVILWWWNSNNTAHSFGLRRGDGMIFKNDAWDAQNKDRAKVDENVDEPYADPLNTEDRFRGIGLSRISLQLEDHAVNPPDSVDVPYSLNEQDAGAVTILEYWTVAARIGAGNRAYTFE</sequence>
<proteinExistence type="predicted"/>